<evidence type="ECO:0000256" key="4">
    <source>
        <dbReference type="ARBA" id="ARBA00023136"/>
    </source>
</evidence>
<evidence type="ECO:0000256" key="5">
    <source>
        <dbReference type="ARBA" id="ARBA00023139"/>
    </source>
</evidence>
<proteinExistence type="inferred from homology"/>
<dbReference type="Pfam" id="PF08842">
    <property type="entry name" value="Mfa2"/>
    <property type="match status" value="1"/>
</dbReference>
<evidence type="ECO:0000256" key="6">
    <source>
        <dbReference type="ARBA" id="ARBA00023237"/>
    </source>
</evidence>
<accession>U2P523</accession>
<dbReference type="AlphaFoldDB" id="U2P523"/>
<organism evidence="9 10">
    <name type="scientific">Segatella baroniae F0067</name>
    <dbReference type="NCBI Taxonomy" id="1115809"/>
    <lineage>
        <taxon>Bacteria</taxon>
        <taxon>Pseudomonadati</taxon>
        <taxon>Bacteroidota</taxon>
        <taxon>Bacteroidia</taxon>
        <taxon>Bacteroidales</taxon>
        <taxon>Prevotellaceae</taxon>
        <taxon>Segatella</taxon>
    </lineage>
</organism>
<keyword evidence="3 8" id="KW-0732">Signal</keyword>
<comment type="caution">
    <text evidence="9">The sequence shown here is derived from an EMBL/GenBank/DDBJ whole genome shotgun (WGS) entry which is preliminary data.</text>
</comment>
<reference evidence="9 10" key="1">
    <citation type="submission" date="2013-08" db="EMBL/GenBank/DDBJ databases">
        <authorList>
            <person name="Durkin A.S."/>
            <person name="Haft D.R."/>
            <person name="McCorrison J."/>
            <person name="Torralba M."/>
            <person name="Gillis M."/>
            <person name="Haft D.H."/>
            <person name="Methe B."/>
            <person name="Sutton G."/>
            <person name="Nelson K.E."/>
        </authorList>
    </citation>
    <scope>NUCLEOTIDE SEQUENCE [LARGE SCALE GENOMIC DNA]</scope>
    <source>
        <strain evidence="9 10">F0067</strain>
    </source>
</reference>
<sequence length="300" mass="32731">MKKLFIYFSFLLVAGLSWACEHVDIDKYLERGGAEETGNRVVFSISPYQMSDFDAVSGVQVRASRPVTELCSHIDLAVFDGGSKLRAVSQSSGDKDFGVVSTKIPEGTYRVVIIAHNCKGKATMASPREIKFPDNKVTDTFYYCEELKIGGEAKYDVMLKRAVAKFVLQVGDRVPAEVKQLQFAYTGGSSTFNAETGYGSVNSRQTEVRVVGAEARQAASRYEIFTFPHADGKKLKITITAQDGDKNAISSRVLEDVPVGVNKITTYSGNLFQSVEPSRGASFTLQADDAWSGEGFAGTF</sequence>
<dbReference type="EMBL" id="AWEY01000033">
    <property type="protein sequence ID" value="ERK38819.1"/>
    <property type="molecule type" value="Genomic_DNA"/>
</dbReference>
<dbReference type="Proteomes" id="UP000016648">
    <property type="component" value="Unassembled WGS sequence"/>
</dbReference>
<feature type="chain" id="PRO_5004632597" evidence="8">
    <location>
        <begin position="20"/>
        <end position="300"/>
    </location>
</feature>
<dbReference type="GO" id="GO:0009279">
    <property type="term" value="C:cell outer membrane"/>
    <property type="evidence" value="ECO:0007669"/>
    <property type="project" value="UniProtKB-SubCell"/>
</dbReference>
<keyword evidence="7" id="KW-0449">Lipoprotein</keyword>
<comment type="subcellular location">
    <subcellularLocation>
        <location evidence="1">Cell outer membrane</location>
    </subcellularLocation>
</comment>
<evidence type="ECO:0000313" key="9">
    <source>
        <dbReference type="EMBL" id="ERK38819.1"/>
    </source>
</evidence>
<evidence type="ECO:0000256" key="2">
    <source>
        <dbReference type="ARBA" id="ARBA00007248"/>
    </source>
</evidence>
<dbReference type="InterPro" id="IPR014941">
    <property type="entry name" value="FimB/Mfa2/Mfa3"/>
</dbReference>
<evidence type="ECO:0000256" key="7">
    <source>
        <dbReference type="ARBA" id="ARBA00023288"/>
    </source>
</evidence>
<dbReference type="RefSeq" id="WP_021590265.1">
    <property type="nucleotide sequence ID" value="NZ_AWEY01000033.1"/>
</dbReference>
<evidence type="ECO:0000256" key="8">
    <source>
        <dbReference type="SAM" id="SignalP"/>
    </source>
</evidence>
<keyword evidence="4" id="KW-0472">Membrane</keyword>
<protein>
    <submittedName>
        <fullName evidence="9">Fimbrillin-A associated anchor protein Mfa1 and Mfa2</fullName>
    </submittedName>
</protein>
<name>U2P523_9BACT</name>
<evidence type="ECO:0000256" key="1">
    <source>
        <dbReference type="ARBA" id="ARBA00004442"/>
    </source>
</evidence>
<evidence type="ECO:0000256" key="3">
    <source>
        <dbReference type="ARBA" id="ARBA00022729"/>
    </source>
</evidence>
<keyword evidence="5" id="KW-0564">Palmitate</keyword>
<dbReference type="PATRIC" id="fig|1115809.3.peg.1926"/>
<feature type="signal peptide" evidence="8">
    <location>
        <begin position="1"/>
        <end position="19"/>
    </location>
</feature>
<gene>
    <name evidence="9" type="ORF">HMPREF9135_1577</name>
</gene>
<evidence type="ECO:0000313" key="10">
    <source>
        <dbReference type="Proteomes" id="UP000016648"/>
    </source>
</evidence>
<comment type="similarity">
    <text evidence="2">Belongs to the bacteroidetes fimbrillin superfamily. FimB/Mfa2 family.</text>
</comment>
<keyword evidence="6" id="KW-0998">Cell outer membrane</keyword>
<keyword evidence="10" id="KW-1185">Reference proteome</keyword>